<evidence type="ECO:0000313" key="7">
    <source>
        <dbReference type="EMBL" id="KAJ4253833.1"/>
    </source>
</evidence>
<dbReference type="Gene3D" id="3.50.50.60">
    <property type="entry name" value="FAD/NAD(P)-binding domain"/>
    <property type="match status" value="1"/>
</dbReference>
<keyword evidence="3" id="KW-0285">Flavoprotein</keyword>
<dbReference type="GO" id="GO:0004497">
    <property type="term" value="F:monooxygenase activity"/>
    <property type="evidence" value="ECO:0007669"/>
    <property type="project" value="UniProtKB-KW"/>
</dbReference>
<dbReference type="PANTHER" id="PTHR46720:SF3">
    <property type="entry name" value="FAD-BINDING DOMAIN-CONTAINING PROTEIN-RELATED"/>
    <property type="match status" value="1"/>
</dbReference>
<organism evidence="7 8">
    <name type="scientific">Fusarium torreyae</name>
    <dbReference type="NCBI Taxonomy" id="1237075"/>
    <lineage>
        <taxon>Eukaryota</taxon>
        <taxon>Fungi</taxon>
        <taxon>Dikarya</taxon>
        <taxon>Ascomycota</taxon>
        <taxon>Pezizomycotina</taxon>
        <taxon>Sordariomycetes</taxon>
        <taxon>Hypocreomycetidae</taxon>
        <taxon>Hypocreales</taxon>
        <taxon>Nectriaceae</taxon>
        <taxon>Fusarium</taxon>
    </lineage>
</organism>
<evidence type="ECO:0000256" key="1">
    <source>
        <dbReference type="ARBA" id="ARBA00001974"/>
    </source>
</evidence>
<evidence type="ECO:0000313" key="8">
    <source>
        <dbReference type="Proteomes" id="UP001152049"/>
    </source>
</evidence>
<accession>A0A9W8RTH9</accession>
<sequence>MCPHQGAGAGQALEDGYVLGRALQDYFKNQKSAKPRSIADYLHLYQSVRYPRAEKVQETSRQAGGLYELRSKELEGLNYEDCLPVVRDLLKDRMKWIWTEDIDQVYENALAEL</sequence>
<comment type="cofactor">
    <cofactor evidence="1">
        <name>FAD</name>
        <dbReference type="ChEBI" id="CHEBI:57692"/>
    </cofactor>
</comment>
<evidence type="ECO:0000256" key="6">
    <source>
        <dbReference type="ARBA" id="ARBA00023033"/>
    </source>
</evidence>
<evidence type="ECO:0000256" key="4">
    <source>
        <dbReference type="ARBA" id="ARBA00022827"/>
    </source>
</evidence>
<dbReference type="OrthoDB" id="5428495at2759"/>
<dbReference type="EMBL" id="JAOQAZ010000023">
    <property type="protein sequence ID" value="KAJ4253833.1"/>
    <property type="molecule type" value="Genomic_DNA"/>
</dbReference>
<dbReference type="InterPro" id="IPR036188">
    <property type="entry name" value="FAD/NAD-bd_sf"/>
</dbReference>
<comment type="caution">
    <text evidence="7">The sequence shown here is derived from an EMBL/GenBank/DDBJ whole genome shotgun (WGS) entry which is preliminary data.</text>
</comment>
<evidence type="ECO:0000256" key="5">
    <source>
        <dbReference type="ARBA" id="ARBA00023002"/>
    </source>
</evidence>
<dbReference type="InterPro" id="IPR051104">
    <property type="entry name" value="FAD_monoxygenase"/>
</dbReference>
<evidence type="ECO:0000256" key="3">
    <source>
        <dbReference type="ARBA" id="ARBA00022630"/>
    </source>
</evidence>
<dbReference type="GO" id="GO:0044550">
    <property type="term" value="P:secondary metabolite biosynthetic process"/>
    <property type="evidence" value="ECO:0007669"/>
    <property type="project" value="TreeGrafter"/>
</dbReference>
<comment type="similarity">
    <text evidence="2">Belongs to the paxM FAD-dependent monooxygenase family.</text>
</comment>
<evidence type="ECO:0000256" key="2">
    <source>
        <dbReference type="ARBA" id="ARBA00007992"/>
    </source>
</evidence>
<keyword evidence="6" id="KW-0503">Monooxygenase</keyword>
<proteinExistence type="inferred from homology"/>
<keyword evidence="4" id="KW-0274">FAD</keyword>
<dbReference type="PANTHER" id="PTHR46720">
    <property type="entry name" value="HYDROXYLASE, PUTATIVE (AFU_ORTHOLOGUE AFUA_3G01460)-RELATED"/>
    <property type="match status" value="1"/>
</dbReference>
<keyword evidence="5" id="KW-0560">Oxidoreductase</keyword>
<dbReference type="SUPFAM" id="SSF51905">
    <property type="entry name" value="FAD/NAD(P)-binding domain"/>
    <property type="match status" value="1"/>
</dbReference>
<gene>
    <name evidence="7" type="ORF">NW762_010228</name>
</gene>
<dbReference type="Proteomes" id="UP001152049">
    <property type="component" value="Unassembled WGS sequence"/>
</dbReference>
<keyword evidence="8" id="KW-1185">Reference proteome</keyword>
<reference evidence="7" key="1">
    <citation type="submission" date="2022-09" db="EMBL/GenBank/DDBJ databases">
        <title>Fusarium specimens isolated from Avocado Roots.</title>
        <authorList>
            <person name="Stajich J."/>
            <person name="Roper C."/>
            <person name="Heimlech-Rivalta G."/>
        </authorList>
    </citation>
    <scope>NUCLEOTIDE SEQUENCE</scope>
    <source>
        <strain evidence="7">CF00136</strain>
    </source>
</reference>
<evidence type="ECO:0008006" key="9">
    <source>
        <dbReference type="Google" id="ProtNLM"/>
    </source>
</evidence>
<dbReference type="AlphaFoldDB" id="A0A9W8RTH9"/>
<name>A0A9W8RTH9_9HYPO</name>
<protein>
    <recommendedName>
        <fullName evidence="9">Salicylate hydroxylase</fullName>
    </recommendedName>
</protein>